<dbReference type="EMBL" id="UINC01106490">
    <property type="protein sequence ID" value="SVC71196.1"/>
    <property type="molecule type" value="Genomic_DNA"/>
</dbReference>
<feature type="non-terminal residue" evidence="1">
    <location>
        <position position="61"/>
    </location>
</feature>
<dbReference type="AlphaFoldDB" id="A0A382PD95"/>
<accession>A0A382PD95</accession>
<feature type="non-terminal residue" evidence="1">
    <location>
        <position position="1"/>
    </location>
</feature>
<organism evidence="1">
    <name type="scientific">marine metagenome</name>
    <dbReference type="NCBI Taxonomy" id="408172"/>
    <lineage>
        <taxon>unclassified sequences</taxon>
        <taxon>metagenomes</taxon>
        <taxon>ecological metagenomes</taxon>
    </lineage>
</organism>
<proteinExistence type="predicted"/>
<protein>
    <submittedName>
        <fullName evidence="1">Uncharacterized protein</fullName>
    </submittedName>
</protein>
<evidence type="ECO:0000313" key="1">
    <source>
        <dbReference type="EMBL" id="SVC71196.1"/>
    </source>
</evidence>
<gene>
    <name evidence="1" type="ORF">METZ01_LOCUS324050</name>
</gene>
<reference evidence="1" key="1">
    <citation type="submission" date="2018-05" db="EMBL/GenBank/DDBJ databases">
        <authorList>
            <person name="Lanie J.A."/>
            <person name="Ng W.-L."/>
            <person name="Kazmierczak K.M."/>
            <person name="Andrzejewski T.M."/>
            <person name="Davidsen T.M."/>
            <person name="Wayne K.J."/>
            <person name="Tettelin H."/>
            <person name="Glass J.I."/>
            <person name="Rusch D."/>
            <person name="Podicherti R."/>
            <person name="Tsui H.-C.T."/>
            <person name="Winkler M.E."/>
        </authorList>
    </citation>
    <scope>NUCLEOTIDE SEQUENCE</scope>
</reference>
<sequence length="61" mass="6609">MRSLQLYFSVLSLVIVSFVLSNAVFAQGFVNPYAMPMEPWAKMPGGRTMGAVGDLDIDPDG</sequence>
<name>A0A382PD95_9ZZZZ</name>